<feature type="domain" description="Response regulatory" evidence="3">
    <location>
        <begin position="6"/>
        <end position="120"/>
    </location>
</feature>
<evidence type="ECO:0000256" key="1">
    <source>
        <dbReference type="ARBA" id="ARBA00022553"/>
    </source>
</evidence>
<dbReference type="PROSITE" id="PS50110">
    <property type="entry name" value="RESPONSE_REGULATORY"/>
    <property type="match status" value="1"/>
</dbReference>
<dbReference type="InterPro" id="IPR001789">
    <property type="entry name" value="Sig_transdc_resp-reg_receiver"/>
</dbReference>
<dbReference type="Proteomes" id="UP000295606">
    <property type="component" value="Unassembled WGS sequence"/>
</dbReference>
<evidence type="ECO:0000256" key="2">
    <source>
        <dbReference type="PROSITE-ProRule" id="PRU00169"/>
    </source>
</evidence>
<evidence type="ECO:0000313" key="4">
    <source>
        <dbReference type="EMBL" id="TDG03314.1"/>
    </source>
</evidence>
<dbReference type="OrthoDB" id="8964771at2"/>
<dbReference type="SUPFAM" id="SSF52172">
    <property type="entry name" value="CheY-like"/>
    <property type="match status" value="1"/>
</dbReference>
<dbReference type="AlphaFoldDB" id="A0A4V2ZV14"/>
<keyword evidence="1 2" id="KW-0597">Phosphoprotein</keyword>
<dbReference type="PANTHER" id="PTHR44591">
    <property type="entry name" value="STRESS RESPONSE REGULATOR PROTEIN 1"/>
    <property type="match status" value="1"/>
</dbReference>
<dbReference type="PANTHER" id="PTHR44591:SF25">
    <property type="entry name" value="CHEMOTAXIS TWO-COMPONENT RESPONSE REGULATOR"/>
    <property type="match status" value="1"/>
</dbReference>
<dbReference type="Gene3D" id="3.40.50.2300">
    <property type="match status" value="1"/>
</dbReference>
<proteinExistence type="predicted"/>
<organism evidence="4 5">
    <name type="scientific">Paraburkholderia guartelaensis</name>
    <dbReference type="NCBI Taxonomy" id="2546446"/>
    <lineage>
        <taxon>Bacteria</taxon>
        <taxon>Pseudomonadati</taxon>
        <taxon>Pseudomonadota</taxon>
        <taxon>Betaproteobacteria</taxon>
        <taxon>Burkholderiales</taxon>
        <taxon>Burkholderiaceae</taxon>
        <taxon>Paraburkholderia</taxon>
    </lineage>
</organism>
<gene>
    <name evidence="4" type="ORF">E1N52_35535</name>
</gene>
<dbReference type="InterPro" id="IPR011006">
    <property type="entry name" value="CheY-like_superfamily"/>
</dbReference>
<reference evidence="4 5" key="1">
    <citation type="submission" date="2019-03" db="EMBL/GenBank/DDBJ databases">
        <title>Paraburkholderia sp. isolated from native Mimosa gymnas in Guartela State Park, Brazil.</title>
        <authorList>
            <person name="Paulitsch F."/>
            <person name="Hungria M."/>
            <person name="Delamuta J.R.M."/>
            <person name="Ribeiro R.A."/>
            <person name="Dall'Agnol R."/>
            <person name="Silva J.S.B."/>
        </authorList>
    </citation>
    <scope>NUCLEOTIDE SEQUENCE [LARGE SCALE GENOMIC DNA]</scope>
    <source>
        <strain evidence="4 5">CNPSo 3008</strain>
    </source>
</reference>
<sequence length="124" mass="13013">MCTPLVIWVVDDDPSVRSGLSSLLRSLDYDVVTFESGTDLLAAAGARHPHCIISDVQMPGMTGVDMFLRLIGAGIRIPTIFITAYPMPELESQALDNGASAFLIKPVRARDLAAAVAAAAATAA</sequence>
<comment type="caution">
    <text evidence="4">The sequence shown here is derived from an EMBL/GenBank/DDBJ whole genome shotgun (WGS) entry which is preliminary data.</text>
</comment>
<accession>A0A4V2ZV14</accession>
<dbReference type="GO" id="GO:0000160">
    <property type="term" value="P:phosphorelay signal transduction system"/>
    <property type="evidence" value="ECO:0007669"/>
    <property type="project" value="InterPro"/>
</dbReference>
<dbReference type="RefSeq" id="WP_133188633.1">
    <property type="nucleotide sequence ID" value="NZ_SMOD01000043.1"/>
</dbReference>
<protein>
    <submittedName>
        <fullName evidence="4">Response regulator</fullName>
    </submittedName>
</protein>
<evidence type="ECO:0000259" key="3">
    <source>
        <dbReference type="PROSITE" id="PS50110"/>
    </source>
</evidence>
<dbReference type="EMBL" id="SMOD01000043">
    <property type="protein sequence ID" value="TDG03314.1"/>
    <property type="molecule type" value="Genomic_DNA"/>
</dbReference>
<name>A0A4V2ZV14_9BURK</name>
<feature type="modified residue" description="4-aspartylphosphate" evidence="2">
    <location>
        <position position="55"/>
    </location>
</feature>
<evidence type="ECO:0000313" key="5">
    <source>
        <dbReference type="Proteomes" id="UP000295606"/>
    </source>
</evidence>
<dbReference type="Pfam" id="PF00072">
    <property type="entry name" value="Response_reg"/>
    <property type="match status" value="1"/>
</dbReference>
<dbReference type="InterPro" id="IPR050595">
    <property type="entry name" value="Bact_response_regulator"/>
</dbReference>
<dbReference type="SMART" id="SM00448">
    <property type="entry name" value="REC"/>
    <property type="match status" value="1"/>
</dbReference>